<feature type="transmembrane region" description="Helical" evidence="1">
    <location>
        <begin position="35"/>
        <end position="55"/>
    </location>
</feature>
<dbReference type="InterPro" id="IPR000160">
    <property type="entry name" value="GGDEF_dom"/>
</dbReference>
<dbReference type="InterPro" id="IPR029787">
    <property type="entry name" value="Nucleotide_cyclase"/>
</dbReference>
<dbReference type="AlphaFoldDB" id="A0A1G7HN05"/>
<feature type="transmembrane region" description="Helical" evidence="1">
    <location>
        <begin position="245"/>
        <end position="267"/>
    </location>
</feature>
<evidence type="ECO:0000256" key="1">
    <source>
        <dbReference type="SAM" id="Phobius"/>
    </source>
</evidence>
<proteinExistence type="predicted"/>
<feature type="transmembrane region" description="Helical" evidence="1">
    <location>
        <begin position="176"/>
        <end position="198"/>
    </location>
</feature>
<dbReference type="Proteomes" id="UP000198994">
    <property type="component" value="Unassembled WGS sequence"/>
</dbReference>
<gene>
    <name evidence="3" type="ORF">SAMN04488105_11155</name>
</gene>
<keyword evidence="4" id="KW-1185">Reference proteome</keyword>
<evidence type="ECO:0000313" key="3">
    <source>
        <dbReference type="EMBL" id="SDF01594.1"/>
    </source>
</evidence>
<protein>
    <submittedName>
        <fullName evidence="3">GGDEF domain-containing protein, diguanylate cyclase (C-di-GMP synthetase) or its enzymatically inactive variants</fullName>
    </submittedName>
</protein>
<keyword evidence="1" id="KW-0472">Membrane</keyword>
<dbReference type="SUPFAM" id="SSF55073">
    <property type="entry name" value="Nucleotide cyclase"/>
    <property type="match status" value="1"/>
</dbReference>
<dbReference type="EMBL" id="FNAV01000011">
    <property type="protein sequence ID" value="SDF01594.1"/>
    <property type="molecule type" value="Genomic_DNA"/>
</dbReference>
<keyword evidence="1" id="KW-0812">Transmembrane</keyword>
<dbReference type="STRING" id="282683.SAMN04488105_11155"/>
<organism evidence="3 4">
    <name type="scientific">Salipiger thiooxidans</name>
    <dbReference type="NCBI Taxonomy" id="282683"/>
    <lineage>
        <taxon>Bacteria</taxon>
        <taxon>Pseudomonadati</taxon>
        <taxon>Pseudomonadota</taxon>
        <taxon>Alphaproteobacteria</taxon>
        <taxon>Rhodobacterales</taxon>
        <taxon>Roseobacteraceae</taxon>
        <taxon>Salipiger</taxon>
    </lineage>
</organism>
<evidence type="ECO:0000259" key="2">
    <source>
        <dbReference type="PROSITE" id="PS50887"/>
    </source>
</evidence>
<feature type="transmembrane region" description="Helical" evidence="1">
    <location>
        <begin position="219"/>
        <end position="239"/>
    </location>
</feature>
<dbReference type="PROSITE" id="PS50887">
    <property type="entry name" value="GGDEF"/>
    <property type="match status" value="1"/>
</dbReference>
<evidence type="ECO:0000313" key="4">
    <source>
        <dbReference type="Proteomes" id="UP000198994"/>
    </source>
</evidence>
<feature type="transmembrane region" description="Helical" evidence="1">
    <location>
        <begin position="67"/>
        <end position="85"/>
    </location>
</feature>
<name>A0A1G7HN05_9RHOB</name>
<dbReference type="Pfam" id="PF00990">
    <property type="entry name" value="GGDEF"/>
    <property type="match status" value="1"/>
</dbReference>
<sequence>MQGRARGMASGQGRRDRDQSVAAFPGLRSMIWVRWASLSLVVMLCLMAIEGHVYAIPHFYAPYGESVFSVPTVIAALLSLCAVLLQHPLRAVTRAEATLWSLVVVTAFVARALHEQGIRIGSGEMGMNTGVSFILLAVGQMTFGRLRHAPFVLSLLSMMLPFTALMGYLFAQPALFGAMSLPTCLMFLALGTACSARFARRPMMRALISGSQVGQASRLTLAAWCGWLAGEALVLKLVPPAFYTLSMFVLLVISSIFVFIMVLYLAMKAEQHRVRRKTRNRFLVEALHRDGLTRLYGREMGTLYMQCYGPTASVAMIMIGVDHWEELVARKGTETAERLLRRISGALYLDSGSEELLIRWDDGRFLLLSYALTPETLKDRAERLRQKAGATGDLGGDLSEVSISAGAACARRGDVTLEPAALRARAALLEAERAGCNRVVLSLVA</sequence>
<reference evidence="4" key="1">
    <citation type="submission" date="2016-10" db="EMBL/GenBank/DDBJ databases">
        <authorList>
            <person name="Varghese N."/>
            <person name="Submissions S."/>
        </authorList>
    </citation>
    <scope>NUCLEOTIDE SEQUENCE [LARGE SCALE GENOMIC DNA]</scope>
    <source>
        <strain evidence="4">DSM 10146</strain>
    </source>
</reference>
<accession>A0A1G7HN05</accession>
<feature type="transmembrane region" description="Helical" evidence="1">
    <location>
        <begin position="151"/>
        <end position="170"/>
    </location>
</feature>
<feature type="domain" description="GGDEF" evidence="2">
    <location>
        <begin position="312"/>
        <end position="444"/>
    </location>
</feature>
<dbReference type="SMART" id="SM00267">
    <property type="entry name" value="GGDEF"/>
    <property type="match status" value="1"/>
</dbReference>
<keyword evidence="1" id="KW-1133">Transmembrane helix</keyword>
<dbReference type="InterPro" id="IPR043128">
    <property type="entry name" value="Rev_trsase/Diguanyl_cyclase"/>
</dbReference>
<dbReference type="Gene3D" id="3.30.70.270">
    <property type="match status" value="1"/>
</dbReference>